<reference evidence="1 2" key="1">
    <citation type="submission" date="2024-11" db="EMBL/GenBank/DDBJ databases">
        <title>A near-complete genome assembly of Cinchona calisaya.</title>
        <authorList>
            <person name="Lian D.C."/>
            <person name="Zhao X.W."/>
            <person name="Wei L."/>
        </authorList>
    </citation>
    <scope>NUCLEOTIDE SEQUENCE [LARGE SCALE GENOMIC DNA]</scope>
    <source>
        <tissue evidence="1">Nenye</tissue>
    </source>
</reference>
<evidence type="ECO:0000313" key="2">
    <source>
        <dbReference type="Proteomes" id="UP001630127"/>
    </source>
</evidence>
<dbReference type="AlphaFoldDB" id="A0ABD2Y148"/>
<evidence type="ECO:0000313" key="1">
    <source>
        <dbReference type="EMBL" id="KAL3500152.1"/>
    </source>
</evidence>
<dbReference type="Proteomes" id="UP001630127">
    <property type="component" value="Unassembled WGS sequence"/>
</dbReference>
<gene>
    <name evidence="1" type="ORF">ACH5RR_039245</name>
</gene>
<comment type="caution">
    <text evidence="1">The sequence shown here is derived from an EMBL/GenBank/DDBJ whole genome shotgun (WGS) entry which is preliminary data.</text>
</comment>
<organism evidence="1 2">
    <name type="scientific">Cinchona calisaya</name>
    <dbReference type="NCBI Taxonomy" id="153742"/>
    <lineage>
        <taxon>Eukaryota</taxon>
        <taxon>Viridiplantae</taxon>
        <taxon>Streptophyta</taxon>
        <taxon>Embryophyta</taxon>
        <taxon>Tracheophyta</taxon>
        <taxon>Spermatophyta</taxon>
        <taxon>Magnoliopsida</taxon>
        <taxon>eudicotyledons</taxon>
        <taxon>Gunneridae</taxon>
        <taxon>Pentapetalae</taxon>
        <taxon>asterids</taxon>
        <taxon>lamiids</taxon>
        <taxon>Gentianales</taxon>
        <taxon>Rubiaceae</taxon>
        <taxon>Cinchonoideae</taxon>
        <taxon>Cinchoneae</taxon>
        <taxon>Cinchona</taxon>
    </lineage>
</organism>
<dbReference type="EMBL" id="JBJUIK010000016">
    <property type="protein sequence ID" value="KAL3500152.1"/>
    <property type="molecule type" value="Genomic_DNA"/>
</dbReference>
<protein>
    <submittedName>
        <fullName evidence="1">Uncharacterized protein</fullName>
    </submittedName>
</protein>
<name>A0ABD2Y148_9GENT</name>
<keyword evidence="2" id="KW-1185">Reference proteome</keyword>
<proteinExistence type="predicted"/>
<accession>A0ABD2Y148</accession>
<sequence>MERAKLLYCIATEKAIDVSELISQQICYSATYKQPGLWFPHLIMALCLECGVVIDPSEEKLKPGQVIAMEGIIAPVKCTRSQASTSHVEAVDDSDDEPVHAPQQTQEFLYQILLEQ</sequence>